<organism evidence="1 2">
    <name type="scientific">Sulfitobacter profundi</name>
    <dbReference type="NCBI Taxonomy" id="2679961"/>
    <lineage>
        <taxon>Bacteria</taxon>
        <taxon>Pseudomonadati</taxon>
        <taxon>Pseudomonadota</taxon>
        <taxon>Alphaproteobacteria</taxon>
        <taxon>Rhodobacterales</taxon>
        <taxon>Roseobacteraceae</taxon>
        <taxon>Sulfitobacter</taxon>
    </lineage>
</organism>
<evidence type="ECO:0008006" key="3">
    <source>
        <dbReference type="Google" id="ProtNLM"/>
    </source>
</evidence>
<protein>
    <recommendedName>
        <fullName evidence="3">Apea-like HEPN domain-containing protein</fullName>
    </recommendedName>
</protein>
<sequence>MAEALAIRNSLMHGYFPRNARNLINPDGRRAMKRELDEAAEVLWQATLKVAPFVGQEAEQLLQMLVHAQFSE</sequence>
<keyword evidence="2" id="KW-1185">Reference proteome</keyword>
<accession>A0ABW1Z0G4</accession>
<dbReference type="RefSeq" id="WP_132443382.1">
    <property type="nucleotide sequence ID" value="NZ_JBHSWA010000001.1"/>
</dbReference>
<reference evidence="2" key="1">
    <citation type="journal article" date="2019" name="Int. J. Syst. Evol. Microbiol.">
        <title>The Global Catalogue of Microorganisms (GCM) 10K type strain sequencing project: providing services to taxonomists for standard genome sequencing and annotation.</title>
        <authorList>
            <consortium name="The Broad Institute Genomics Platform"/>
            <consortium name="The Broad Institute Genome Sequencing Center for Infectious Disease"/>
            <person name="Wu L."/>
            <person name="Ma J."/>
        </authorList>
    </citation>
    <scope>NUCLEOTIDE SEQUENCE [LARGE SCALE GENOMIC DNA]</scope>
    <source>
        <strain evidence="2">NBRC 111368</strain>
    </source>
</reference>
<comment type="caution">
    <text evidence="1">The sequence shown here is derived from an EMBL/GenBank/DDBJ whole genome shotgun (WGS) entry which is preliminary data.</text>
</comment>
<dbReference type="Proteomes" id="UP001596403">
    <property type="component" value="Unassembled WGS sequence"/>
</dbReference>
<evidence type="ECO:0000313" key="2">
    <source>
        <dbReference type="Proteomes" id="UP001596403"/>
    </source>
</evidence>
<name>A0ABW1Z0G4_9RHOB</name>
<dbReference type="EMBL" id="JBHSWA010000001">
    <property type="protein sequence ID" value="MFC6642912.1"/>
    <property type="molecule type" value="Genomic_DNA"/>
</dbReference>
<evidence type="ECO:0000313" key="1">
    <source>
        <dbReference type="EMBL" id="MFC6642912.1"/>
    </source>
</evidence>
<gene>
    <name evidence="1" type="ORF">ACFQAU_15640</name>
</gene>
<proteinExistence type="predicted"/>